<keyword evidence="5" id="KW-0378">Hydrolase</keyword>
<gene>
    <name evidence="10" type="ordered locus">LOC_Os03g36880</name>
</gene>
<dbReference type="PANTHER" id="PTHR48475">
    <property type="entry name" value="RIBONUCLEASE H"/>
    <property type="match status" value="1"/>
</dbReference>
<proteinExistence type="predicted"/>
<dbReference type="Pfam" id="PF17921">
    <property type="entry name" value="Integrase_H2C2"/>
    <property type="match status" value="1"/>
</dbReference>
<dbReference type="EMBL" id="DP000009">
    <property type="protein sequence ID" value="ABF97159.1"/>
    <property type="molecule type" value="Genomic_DNA"/>
</dbReference>
<organism evidence="10">
    <name type="scientific">Oryza sativa subsp. japonica</name>
    <name type="common">Rice</name>
    <dbReference type="NCBI Taxonomy" id="39947"/>
    <lineage>
        <taxon>Eukaryota</taxon>
        <taxon>Viridiplantae</taxon>
        <taxon>Streptophyta</taxon>
        <taxon>Embryophyta</taxon>
        <taxon>Tracheophyta</taxon>
        <taxon>Spermatophyta</taxon>
        <taxon>Magnoliopsida</taxon>
        <taxon>Liliopsida</taxon>
        <taxon>Poales</taxon>
        <taxon>Poaceae</taxon>
        <taxon>BOP clade</taxon>
        <taxon>Oryzoideae</taxon>
        <taxon>Oryzeae</taxon>
        <taxon>Oryzinae</taxon>
        <taxon>Oryza</taxon>
        <taxon>Oryza sativa</taxon>
    </lineage>
</organism>
<name>Q10I31_ORYSJ</name>
<dbReference type="InterPro" id="IPR001584">
    <property type="entry name" value="Integrase_cat-core"/>
</dbReference>
<feature type="coiled-coil region" evidence="7">
    <location>
        <begin position="287"/>
        <end position="314"/>
    </location>
</feature>
<dbReference type="InterPro" id="IPR041588">
    <property type="entry name" value="Integrase_H2C2"/>
</dbReference>
<evidence type="ECO:0000256" key="8">
    <source>
        <dbReference type="SAM" id="MobiDB-lite"/>
    </source>
</evidence>
<dbReference type="SUPFAM" id="SSF53098">
    <property type="entry name" value="Ribonuclease H-like"/>
    <property type="match status" value="2"/>
</dbReference>
<feature type="compositionally biased region" description="Pro residues" evidence="8">
    <location>
        <begin position="365"/>
        <end position="374"/>
    </location>
</feature>
<dbReference type="GO" id="GO:0015074">
    <property type="term" value="P:DNA integration"/>
    <property type="evidence" value="ECO:0007669"/>
    <property type="project" value="InterPro"/>
</dbReference>
<dbReference type="InterPro" id="IPR036397">
    <property type="entry name" value="RNaseH_sf"/>
</dbReference>
<dbReference type="Pfam" id="PF00665">
    <property type="entry name" value="rve"/>
    <property type="match status" value="1"/>
</dbReference>
<dbReference type="SUPFAM" id="SSF56672">
    <property type="entry name" value="DNA/RNA polymerases"/>
    <property type="match status" value="1"/>
</dbReference>
<evidence type="ECO:0000313" key="10">
    <source>
        <dbReference type="EMBL" id="ABF97159.1"/>
    </source>
</evidence>
<feature type="domain" description="Integrase catalytic" evidence="9">
    <location>
        <begin position="507"/>
        <end position="673"/>
    </location>
</feature>
<evidence type="ECO:0000256" key="6">
    <source>
        <dbReference type="ARBA" id="ARBA00022918"/>
    </source>
</evidence>
<dbReference type="GO" id="GO:0003964">
    <property type="term" value="F:RNA-directed DNA polymerase activity"/>
    <property type="evidence" value="ECO:0007669"/>
    <property type="project" value="UniProtKB-KW"/>
</dbReference>
<keyword evidence="2" id="KW-0548">Nucleotidyltransferase</keyword>
<feature type="region of interest" description="Disordered" evidence="8">
    <location>
        <begin position="66"/>
        <end position="145"/>
    </location>
</feature>
<evidence type="ECO:0000256" key="5">
    <source>
        <dbReference type="ARBA" id="ARBA00022801"/>
    </source>
</evidence>
<dbReference type="Gene3D" id="3.30.420.10">
    <property type="entry name" value="Ribonuclease H-like superfamily/Ribonuclease H"/>
    <property type="match status" value="2"/>
</dbReference>
<accession>Q10I31</accession>
<dbReference type="InterPro" id="IPR012337">
    <property type="entry name" value="RNaseH-like_sf"/>
</dbReference>
<dbReference type="InterPro" id="IPR002156">
    <property type="entry name" value="RNaseH_domain"/>
</dbReference>
<feature type="region of interest" description="Disordered" evidence="8">
    <location>
        <begin position="330"/>
        <end position="385"/>
    </location>
</feature>
<dbReference type="Gene3D" id="1.10.340.70">
    <property type="match status" value="1"/>
</dbReference>
<evidence type="ECO:0000256" key="3">
    <source>
        <dbReference type="ARBA" id="ARBA00022722"/>
    </source>
</evidence>
<keyword evidence="4" id="KW-0255">Endonuclease</keyword>
<dbReference type="PROSITE" id="PS50994">
    <property type="entry name" value="INTEGRASE"/>
    <property type="match status" value="1"/>
</dbReference>
<evidence type="ECO:0000256" key="1">
    <source>
        <dbReference type="ARBA" id="ARBA00022679"/>
    </source>
</evidence>
<evidence type="ECO:0000259" key="9">
    <source>
        <dbReference type="PROSITE" id="PS50994"/>
    </source>
</evidence>
<dbReference type="InterPro" id="IPR041373">
    <property type="entry name" value="RT_RNaseH"/>
</dbReference>
<dbReference type="AlphaFoldDB" id="Q10I31"/>
<dbReference type="InterPro" id="IPR043502">
    <property type="entry name" value="DNA/RNA_pol_sf"/>
</dbReference>
<keyword evidence="7" id="KW-0175">Coiled coil</keyword>
<keyword evidence="1" id="KW-0808">Transferase</keyword>
<dbReference type="Pfam" id="PF13456">
    <property type="entry name" value="RVT_3"/>
    <property type="match status" value="1"/>
</dbReference>
<evidence type="ECO:0000256" key="7">
    <source>
        <dbReference type="SAM" id="Coils"/>
    </source>
</evidence>
<dbReference type="CDD" id="cd09279">
    <property type="entry name" value="RNase_HI_like"/>
    <property type="match status" value="1"/>
</dbReference>
<evidence type="ECO:0000256" key="2">
    <source>
        <dbReference type="ARBA" id="ARBA00022695"/>
    </source>
</evidence>
<evidence type="ECO:0000256" key="4">
    <source>
        <dbReference type="ARBA" id="ARBA00022759"/>
    </source>
</evidence>
<dbReference type="PANTHER" id="PTHR48475:SF2">
    <property type="entry name" value="RIBONUCLEASE H"/>
    <property type="match status" value="1"/>
</dbReference>
<protein>
    <submittedName>
        <fullName evidence="10">Retrotransposon protein, putative, unclassified</fullName>
    </submittedName>
</protein>
<dbReference type="GO" id="GO:0004523">
    <property type="term" value="F:RNA-DNA hybrid ribonuclease activity"/>
    <property type="evidence" value="ECO:0007669"/>
    <property type="project" value="InterPro"/>
</dbReference>
<sequence length="711" mass="79562">MVTCCGAVSCGYSAPGLEWYIPGLEIELCSRDGCSEWLGLCNRGSHTCKRLEFWIEIPGVTVVECEEGEQEGPPARDGPSSPEGLAPKASSPREGPEAPKGGAKALASGPELDDPEAVRDPPGTTEQVRPESPAPDSTNRPRRKVQRPVYFVSEALRDAKTRYPQAQKMLYAVLMASRKLRHYFQAHRVSVVTSYPLGQILYNREGTGRVVKWAIELAEFDLHFEPRHAIKSQILADFIAEWTPATNNMAEYEGLLAGLRAAARMGIRHLLVLGDSQLVVNQVPKEYQCTDQQMEAYVREVRRMERNFDGLELRHVPQRDNTVADELSRVASARAPLPPGTFEERLAQPSARPSPLRDPNDAPFGPTPGDPRPSGPEEVNPDPSRQVVWMTDIRAYLDGNTLPEERAEAEKLARISKRYILVEGALYRRAANGILLKCISREQGIELIADAHQGEYRAHSASRTLVGKAFRQGFYWPTALQDAQEWVQRCRACQFHAKQTHQPAQALQVIPLSWLFAVWGLDILGPFKAARGGYQHLYVAIDKFTKWPEAYPVVKIDKHSALKFIRGITSRFRVPNRVITDNGTQFTSELFGDYCDDMGIKLCFASPAHPKSNGQVERANAEILKGLKTKTYNVLKKHGDSWLEELPAVLWANRTTPSRATGETPFFLVYCAEAVLPSELSLGSPRVALYNEANQDDLRRDDLNYLAERRR</sequence>
<dbReference type="GO" id="GO:0003676">
    <property type="term" value="F:nucleic acid binding"/>
    <property type="evidence" value="ECO:0007669"/>
    <property type="project" value="InterPro"/>
</dbReference>
<keyword evidence="3" id="KW-0540">Nuclease</keyword>
<keyword evidence="6" id="KW-0695">RNA-directed DNA polymerase</keyword>
<dbReference type="Pfam" id="PF17917">
    <property type="entry name" value="RT_RNaseH"/>
    <property type="match status" value="1"/>
</dbReference>
<reference evidence="10" key="1">
    <citation type="journal article" date="2005" name="Genome Res.">
        <title>Sequence, annotation, and analysis of synteny between rice chromosome 3 and diverged grass species.</title>
        <authorList>
            <consortium name="Rice Chromosome 3 Sequencing Consortium"/>
            <person name="Buell C.R."/>
            <person name="Yuan Q."/>
            <person name="Ouyang S."/>
            <person name="Liu J."/>
            <person name="Zhu W."/>
            <person name="Wang A."/>
            <person name="Maiti R."/>
            <person name="Haas B."/>
            <person name="Wortman J."/>
            <person name="Pertea M."/>
            <person name="Jones K.M."/>
            <person name="Kim M."/>
            <person name="Overton L."/>
            <person name="Tsitrin T."/>
            <person name="Fadrosh D."/>
            <person name="Bera J."/>
            <person name="Weaver B."/>
            <person name="Jin S."/>
            <person name="Johri S."/>
            <person name="Reardon M."/>
            <person name="Webb K."/>
            <person name="Hill J."/>
            <person name="Moffat K."/>
            <person name="Tallon L."/>
            <person name="Van Aken S."/>
            <person name="Lewis M."/>
            <person name="Utterback T."/>
            <person name="Feldblyum T."/>
            <person name="Zismann V."/>
            <person name="Iobst S."/>
            <person name="Hsiao J."/>
            <person name="de Vazeille A.R."/>
            <person name="Salzberg S.L."/>
            <person name="White O."/>
            <person name="Fraser C."/>
            <person name="Yu Y."/>
            <person name="Kim H."/>
            <person name="Rambo T."/>
            <person name="Currie J."/>
            <person name="Collura K."/>
            <person name="Kernodle-Thompson S."/>
            <person name="Wei F."/>
            <person name="Kudrna K."/>
            <person name="Ammiraju J.S."/>
            <person name="Luo M."/>
            <person name="Goicoechea J.L."/>
            <person name="Wing R.A."/>
            <person name="Henry D."/>
            <person name="Oates R."/>
            <person name="Palmer M."/>
            <person name="Pries G."/>
            <person name="Saski C."/>
            <person name="Simmons J."/>
            <person name="Soderlund C."/>
            <person name="Nelson W."/>
            <person name="de la Bastide M."/>
            <person name="Spiegel L."/>
            <person name="Nascimento L."/>
            <person name="Huang E."/>
            <person name="Preston R."/>
            <person name="Zutavern T."/>
            <person name="Palmer L."/>
            <person name="O'Shaughnessy A."/>
            <person name="Dike S."/>
            <person name="McCombie W.R."/>
            <person name="Minx P."/>
            <person name="Cordum H."/>
            <person name="Wilson R."/>
            <person name="Jin W."/>
            <person name="Lee H.R."/>
            <person name="Jiang J."/>
            <person name="Jackson S."/>
        </authorList>
    </citation>
    <scope>NUCLEOTIDE SEQUENCE [LARGE SCALE GENOMIC DNA]</scope>
</reference>
<reference evidence="10" key="2">
    <citation type="submission" date="2006-06" db="EMBL/GenBank/DDBJ databases">
        <authorList>
            <person name="Buell R."/>
            <person name="Wing R.A."/>
            <person name="McCombie W.A."/>
            <person name="Ouyang S."/>
        </authorList>
    </citation>
    <scope>NUCLEOTIDE SEQUENCE</scope>
</reference>